<comment type="caution">
    <text evidence="1">The sequence shown here is derived from an EMBL/GenBank/DDBJ whole genome shotgun (WGS) entry which is preliminary data.</text>
</comment>
<name>A0A1R2ALQ4_9CILI</name>
<organism evidence="1 2">
    <name type="scientific">Stentor coeruleus</name>
    <dbReference type="NCBI Taxonomy" id="5963"/>
    <lineage>
        <taxon>Eukaryota</taxon>
        <taxon>Sar</taxon>
        <taxon>Alveolata</taxon>
        <taxon>Ciliophora</taxon>
        <taxon>Postciliodesmatophora</taxon>
        <taxon>Heterotrichea</taxon>
        <taxon>Heterotrichida</taxon>
        <taxon>Stentoridae</taxon>
        <taxon>Stentor</taxon>
    </lineage>
</organism>
<dbReference type="AlphaFoldDB" id="A0A1R2ALQ4"/>
<gene>
    <name evidence="1" type="ORF">SteCoe_38209</name>
</gene>
<sequence>MNTDDDFYSRNFMSNGQRLLKNFYAKRSSLSPIDYYEDQDLIKQKQHQNAVKVKLSEQYIKLLKENGYLREFIKKHHVRLNGNRIVSDLDFLKNKKTKSDLSKS</sequence>
<evidence type="ECO:0000313" key="1">
    <source>
        <dbReference type="EMBL" id="OMJ65446.1"/>
    </source>
</evidence>
<reference evidence="1 2" key="1">
    <citation type="submission" date="2016-11" db="EMBL/GenBank/DDBJ databases">
        <title>The macronuclear genome of Stentor coeruleus: a giant cell with tiny introns.</title>
        <authorList>
            <person name="Slabodnick M."/>
            <person name="Ruby J.G."/>
            <person name="Reiff S.B."/>
            <person name="Swart E.C."/>
            <person name="Gosai S."/>
            <person name="Prabakaran S."/>
            <person name="Witkowska E."/>
            <person name="Larue G.E."/>
            <person name="Fisher S."/>
            <person name="Freeman R.M."/>
            <person name="Gunawardena J."/>
            <person name="Chu W."/>
            <person name="Stover N.A."/>
            <person name="Gregory B.D."/>
            <person name="Nowacki M."/>
            <person name="Derisi J."/>
            <person name="Roy S.W."/>
            <person name="Marshall W.F."/>
            <person name="Sood P."/>
        </authorList>
    </citation>
    <scope>NUCLEOTIDE SEQUENCE [LARGE SCALE GENOMIC DNA]</scope>
    <source>
        <strain evidence="1">WM001</strain>
    </source>
</reference>
<evidence type="ECO:0000313" key="2">
    <source>
        <dbReference type="Proteomes" id="UP000187209"/>
    </source>
</evidence>
<dbReference type="Proteomes" id="UP000187209">
    <property type="component" value="Unassembled WGS sequence"/>
</dbReference>
<accession>A0A1R2ALQ4</accession>
<keyword evidence="2" id="KW-1185">Reference proteome</keyword>
<proteinExistence type="predicted"/>
<dbReference type="EMBL" id="MPUH01002136">
    <property type="protein sequence ID" value="OMJ65446.1"/>
    <property type="molecule type" value="Genomic_DNA"/>
</dbReference>
<protein>
    <submittedName>
        <fullName evidence="1">Uncharacterized protein</fullName>
    </submittedName>
</protein>